<accession>A0ABP8NF81</accession>
<feature type="transmembrane region" description="Helical" evidence="1">
    <location>
        <begin position="15"/>
        <end position="32"/>
    </location>
</feature>
<feature type="transmembrane region" description="Helical" evidence="1">
    <location>
        <begin position="201"/>
        <end position="220"/>
    </location>
</feature>
<name>A0ABP8NF81_9BACT</name>
<protein>
    <recommendedName>
        <fullName evidence="4">Glycosyltransferase RgtA/B/C/D-like domain-containing protein</fullName>
    </recommendedName>
</protein>
<dbReference type="Proteomes" id="UP001500067">
    <property type="component" value="Unassembled WGS sequence"/>
</dbReference>
<gene>
    <name evidence="2" type="ORF">GCM10023093_16020</name>
</gene>
<reference evidence="3" key="1">
    <citation type="journal article" date="2019" name="Int. J. Syst. Evol. Microbiol.">
        <title>The Global Catalogue of Microorganisms (GCM) 10K type strain sequencing project: providing services to taxonomists for standard genome sequencing and annotation.</title>
        <authorList>
            <consortium name="The Broad Institute Genomics Platform"/>
            <consortium name="The Broad Institute Genome Sequencing Center for Infectious Disease"/>
            <person name="Wu L."/>
            <person name="Ma J."/>
        </authorList>
    </citation>
    <scope>NUCLEOTIDE SEQUENCE [LARGE SCALE GENOMIC DNA]</scope>
    <source>
        <strain evidence="3">JCM 32105</strain>
    </source>
</reference>
<evidence type="ECO:0008006" key="4">
    <source>
        <dbReference type="Google" id="ProtNLM"/>
    </source>
</evidence>
<evidence type="ECO:0000256" key="1">
    <source>
        <dbReference type="SAM" id="Phobius"/>
    </source>
</evidence>
<feature type="transmembrane region" description="Helical" evidence="1">
    <location>
        <begin position="232"/>
        <end position="252"/>
    </location>
</feature>
<dbReference type="RefSeq" id="WP_345081262.1">
    <property type="nucleotide sequence ID" value="NZ_BAABFA010000010.1"/>
</dbReference>
<feature type="transmembrane region" description="Helical" evidence="1">
    <location>
        <begin position="128"/>
        <end position="146"/>
    </location>
</feature>
<proteinExistence type="predicted"/>
<feature type="transmembrane region" description="Helical" evidence="1">
    <location>
        <begin position="306"/>
        <end position="330"/>
    </location>
</feature>
<feature type="transmembrane region" description="Helical" evidence="1">
    <location>
        <begin position="179"/>
        <end position="195"/>
    </location>
</feature>
<keyword evidence="1" id="KW-1133">Transmembrane helix</keyword>
<organism evidence="2 3">
    <name type="scientific">Nemorincola caseinilytica</name>
    <dbReference type="NCBI Taxonomy" id="2054315"/>
    <lineage>
        <taxon>Bacteria</taxon>
        <taxon>Pseudomonadati</taxon>
        <taxon>Bacteroidota</taxon>
        <taxon>Chitinophagia</taxon>
        <taxon>Chitinophagales</taxon>
        <taxon>Chitinophagaceae</taxon>
        <taxon>Nemorincola</taxon>
    </lineage>
</organism>
<keyword evidence="3" id="KW-1185">Reference proteome</keyword>
<evidence type="ECO:0000313" key="2">
    <source>
        <dbReference type="EMBL" id="GAA4464853.1"/>
    </source>
</evidence>
<dbReference type="EMBL" id="BAABFA010000010">
    <property type="protein sequence ID" value="GAA4464853.1"/>
    <property type="molecule type" value="Genomic_DNA"/>
</dbReference>
<evidence type="ECO:0000313" key="3">
    <source>
        <dbReference type="Proteomes" id="UP001500067"/>
    </source>
</evidence>
<feature type="transmembrane region" description="Helical" evidence="1">
    <location>
        <begin position="400"/>
        <end position="421"/>
    </location>
</feature>
<feature type="transmembrane region" description="Helical" evidence="1">
    <location>
        <begin position="342"/>
        <end position="363"/>
    </location>
</feature>
<sequence length="556" mass="63365">MTGERNNDMVVRRTMIWLIAITLACYFGTILYKGPWVDCDLLEGIFSLSNYLNGQGFHQVYGIDERYHMLPFFLSYWAPGQYVYSWGIASLLHTNIGNAIIITNVIFVSVGLYTYYRLLQHFRFSDTLIFTAIFMLVIQRFFNGLLLKMNGVDIYLIVFASATVLLYERYYAARTARKHALLLAALFLLLCAGLFSKNSFLLFVITCSAFYFIYYVVRYLRNMPGRPSLVKIALPAIVSLTAAVIFQVFIYGRGRTPFDERFNEAPLDLTALKLANIFIKPAVQTLGSGFTLDALLLHIPSTSKSYFSYLFDFSWEGIAGSILILIPLIYSIYRFCAAHKKALFPYLAVAAVCVYTLFFATAIVQRSDVYAEDRLFLPMLLLLMPVYAYTVLYEKRPVRYAMFIFVGISIAFSVLSVPVTFKYYGKSRYIKKEGLISGFLIHSETANFDELEQLGRLLSEKYPKNNLLITSSSTGFLLMQTELPCIVTDLTTRSDMDAMIDTNMAFLQKNGTSVLSVVKANSIPIRTGRYQVLEHIRLKDNELYVIATRKRDTVSQ</sequence>
<comment type="caution">
    <text evidence="2">The sequence shown here is derived from an EMBL/GenBank/DDBJ whole genome shotgun (WGS) entry which is preliminary data.</text>
</comment>
<keyword evidence="1" id="KW-0472">Membrane</keyword>
<feature type="transmembrane region" description="Helical" evidence="1">
    <location>
        <begin position="375"/>
        <end position="393"/>
    </location>
</feature>
<dbReference type="PROSITE" id="PS51257">
    <property type="entry name" value="PROKAR_LIPOPROTEIN"/>
    <property type="match status" value="1"/>
</dbReference>
<feature type="transmembrane region" description="Helical" evidence="1">
    <location>
        <begin position="96"/>
        <end position="116"/>
    </location>
</feature>
<keyword evidence="1" id="KW-0812">Transmembrane</keyword>